<dbReference type="EMBL" id="CP031045">
    <property type="protein sequence ID" value="QDZ24157.1"/>
    <property type="molecule type" value="Genomic_DNA"/>
</dbReference>
<evidence type="ECO:0000313" key="1">
    <source>
        <dbReference type="EMBL" id="QDZ24157.1"/>
    </source>
</evidence>
<dbReference type="Proteomes" id="UP000316726">
    <property type="component" value="Chromosome 12"/>
</dbReference>
<dbReference type="Gene3D" id="3.90.1200.10">
    <property type="match status" value="1"/>
</dbReference>
<sequence>MALDPPSGGVPCAEELQADDGAALVKVLAHKTGAYACGEFRILEGGLSGAALLQCELRCRDGVKNTEVVKAVVVKVTTESSSAKGKQLALWREAKFYEAAAAASLDPEVLRIPEVLHAVCCPETGRKLVVLEDLSGTHVQAGLLYGKGSPLNWSCNLDEALARFGSSQSKALVEPTELTERAFVAAAAMHARYWMDAEALREHAHWLRGAGWVTALDEALEGRAEWEAMQRQASDGWASVRASVGTGGVAWDERVVALMDASIASISWERFQGDIQRRPWTLVHGDFHPANAMASVETGELKWLDFELVGIGSGPQDLAQFVISHMDAETRRGCERRLVERYHAALEKGGLNTTGADTGGAAYSYEQCWSEYVSGGTERWV</sequence>
<name>A0A5B8MUX9_9CHLO</name>
<dbReference type="InterPro" id="IPR052961">
    <property type="entry name" value="Oxido-Kinase-like_Enzymes"/>
</dbReference>
<evidence type="ECO:0008006" key="3">
    <source>
        <dbReference type="Google" id="ProtNLM"/>
    </source>
</evidence>
<dbReference type="InterPro" id="IPR011009">
    <property type="entry name" value="Kinase-like_dom_sf"/>
</dbReference>
<dbReference type="PANTHER" id="PTHR23020:SF41">
    <property type="entry name" value="AMINOGLYCOSIDE PHOSPHOTRANSFERASE DOMAIN-CONTAINING PROTEIN"/>
    <property type="match status" value="1"/>
</dbReference>
<dbReference type="SUPFAM" id="SSF56112">
    <property type="entry name" value="Protein kinase-like (PK-like)"/>
    <property type="match status" value="1"/>
</dbReference>
<dbReference type="OrthoDB" id="191037at2759"/>
<accession>A0A5B8MUX9</accession>
<keyword evidence="2" id="KW-1185">Reference proteome</keyword>
<dbReference type="AlphaFoldDB" id="A0A5B8MUX9"/>
<proteinExistence type="predicted"/>
<organism evidence="1 2">
    <name type="scientific">Chloropicon primus</name>
    <dbReference type="NCBI Taxonomy" id="1764295"/>
    <lineage>
        <taxon>Eukaryota</taxon>
        <taxon>Viridiplantae</taxon>
        <taxon>Chlorophyta</taxon>
        <taxon>Chloropicophyceae</taxon>
        <taxon>Chloropicales</taxon>
        <taxon>Chloropicaceae</taxon>
        <taxon>Chloropicon</taxon>
    </lineage>
</organism>
<evidence type="ECO:0000313" key="2">
    <source>
        <dbReference type="Proteomes" id="UP000316726"/>
    </source>
</evidence>
<protein>
    <recommendedName>
        <fullName evidence="3">Aminoglycoside phosphotransferase domain-containing protein</fullName>
    </recommendedName>
</protein>
<gene>
    <name evidence="1" type="ORF">A3770_12p66750</name>
</gene>
<dbReference type="Pfam" id="PF02958">
    <property type="entry name" value="EcKL"/>
    <property type="match status" value="1"/>
</dbReference>
<dbReference type="InterPro" id="IPR004119">
    <property type="entry name" value="EcKL"/>
</dbReference>
<dbReference type="PANTHER" id="PTHR23020">
    <property type="entry name" value="UNCHARACTERIZED NUCLEAR HORMONE RECEPTOR-RELATED"/>
    <property type="match status" value="1"/>
</dbReference>
<reference evidence="1 2" key="1">
    <citation type="submission" date="2018-07" db="EMBL/GenBank/DDBJ databases">
        <title>The complete nuclear genome of the prasinophyte Chloropicon primus (CCMP1205).</title>
        <authorList>
            <person name="Pombert J.-F."/>
            <person name="Otis C."/>
            <person name="Turmel M."/>
            <person name="Lemieux C."/>
        </authorList>
    </citation>
    <scope>NUCLEOTIDE SEQUENCE [LARGE SCALE GENOMIC DNA]</scope>
    <source>
        <strain evidence="1 2">CCMP1205</strain>
    </source>
</reference>